<proteinExistence type="predicted"/>
<dbReference type="RefSeq" id="WP_347439009.1">
    <property type="nucleotide sequence ID" value="NZ_CP089291.1"/>
</dbReference>
<keyword evidence="10" id="KW-1185">Reference proteome</keyword>
<evidence type="ECO:0000256" key="2">
    <source>
        <dbReference type="ARBA" id="ARBA00022448"/>
    </source>
</evidence>
<organism evidence="9 10">
    <name type="scientific">Fodinisporobacter ferrooxydans</name>
    <dbReference type="NCBI Taxonomy" id="2901836"/>
    <lineage>
        <taxon>Bacteria</taxon>
        <taxon>Bacillati</taxon>
        <taxon>Bacillota</taxon>
        <taxon>Bacilli</taxon>
        <taxon>Bacillales</taxon>
        <taxon>Alicyclobacillaceae</taxon>
        <taxon>Fodinisporobacter</taxon>
    </lineage>
</organism>
<evidence type="ECO:0000256" key="5">
    <source>
        <dbReference type="ARBA" id="ARBA00022989"/>
    </source>
</evidence>
<feature type="transmembrane region" description="Helical" evidence="7">
    <location>
        <begin position="372"/>
        <end position="390"/>
    </location>
</feature>
<feature type="transmembrane region" description="Helical" evidence="7">
    <location>
        <begin position="340"/>
        <end position="365"/>
    </location>
</feature>
<evidence type="ECO:0000313" key="10">
    <source>
        <dbReference type="Proteomes" id="UP000830167"/>
    </source>
</evidence>
<dbReference type="PANTHER" id="PTHR43124:SF3">
    <property type="entry name" value="CHLORAMPHENICOL EFFLUX PUMP RV0191"/>
    <property type="match status" value="1"/>
</dbReference>
<dbReference type="SUPFAM" id="SSF103473">
    <property type="entry name" value="MFS general substrate transporter"/>
    <property type="match status" value="1"/>
</dbReference>
<feature type="transmembrane region" description="Helical" evidence="7">
    <location>
        <begin position="80"/>
        <end position="98"/>
    </location>
</feature>
<feature type="transmembrane region" description="Helical" evidence="7">
    <location>
        <begin position="222"/>
        <end position="245"/>
    </location>
</feature>
<feature type="transmembrane region" description="Helical" evidence="7">
    <location>
        <begin position="166"/>
        <end position="187"/>
    </location>
</feature>
<dbReference type="Pfam" id="PF07690">
    <property type="entry name" value="MFS_1"/>
    <property type="match status" value="1"/>
</dbReference>
<evidence type="ECO:0000256" key="6">
    <source>
        <dbReference type="ARBA" id="ARBA00023136"/>
    </source>
</evidence>
<feature type="transmembrane region" description="Helical" evidence="7">
    <location>
        <begin position="12"/>
        <end position="36"/>
    </location>
</feature>
<dbReference type="InterPro" id="IPR050189">
    <property type="entry name" value="MFS_Efflux_Transporters"/>
</dbReference>
<keyword evidence="2" id="KW-0813">Transport</keyword>
<dbReference type="EMBL" id="CP089291">
    <property type="protein sequence ID" value="UOF92336.1"/>
    <property type="molecule type" value="Genomic_DNA"/>
</dbReference>
<dbReference type="Proteomes" id="UP000830167">
    <property type="component" value="Chromosome"/>
</dbReference>
<evidence type="ECO:0000256" key="7">
    <source>
        <dbReference type="SAM" id="Phobius"/>
    </source>
</evidence>
<keyword evidence="3" id="KW-1003">Cell membrane</keyword>
<keyword evidence="6 7" id="KW-0472">Membrane</keyword>
<evidence type="ECO:0000313" key="9">
    <source>
        <dbReference type="EMBL" id="UOF92336.1"/>
    </source>
</evidence>
<keyword evidence="4 7" id="KW-0812">Transmembrane</keyword>
<feature type="transmembrane region" description="Helical" evidence="7">
    <location>
        <begin position="138"/>
        <end position="160"/>
    </location>
</feature>
<dbReference type="PROSITE" id="PS50850">
    <property type="entry name" value="MFS"/>
    <property type="match status" value="1"/>
</dbReference>
<comment type="subcellular location">
    <subcellularLocation>
        <location evidence="1">Cell membrane</location>
        <topology evidence="1">Multi-pass membrane protein</topology>
    </subcellularLocation>
</comment>
<evidence type="ECO:0000256" key="3">
    <source>
        <dbReference type="ARBA" id="ARBA00022475"/>
    </source>
</evidence>
<dbReference type="InterPro" id="IPR036259">
    <property type="entry name" value="MFS_trans_sf"/>
</dbReference>
<dbReference type="InterPro" id="IPR011701">
    <property type="entry name" value="MFS"/>
</dbReference>
<sequence>MPNVRSQSDPRIRLLWVLSAATFLIFFQAFMVAPLIPHLASFFNVSVGTIGLIVPAYLLPYGATTLVYGPLSDRLGRRTIILASFAGFILFTGFTALADSAAALFWLRLITGLVASGVVPIALALVGDHFDYKERGRALGWLFGAMAGGMAFGSTLGAVLEPFLTWQGLFLGVAVLSILVFITLIPFQTMLDQRVTVNVPSTLRQVGMGLLMLLKSKRGARTYTYVLFNGIFHSGVFTWLGYYFAKRYGLGDVGVGLALLGYGIPGFLFGPVIGRLADRMGRSHFIPIGFVIAGLSTAVLSLHLPVIVAALLVTTLSLGYDMTQPLLAGIVTDLTSKRGLAMGLNVFCLFLGFGVGSLVFSGALLLGFRMALLIFGFFAILASVLAIQLFRLEKQPNG</sequence>
<keyword evidence="5 7" id="KW-1133">Transmembrane helix</keyword>
<evidence type="ECO:0000259" key="8">
    <source>
        <dbReference type="PROSITE" id="PS50850"/>
    </source>
</evidence>
<feature type="transmembrane region" description="Helical" evidence="7">
    <location>
        <begin position="42"/>
        <end position="68"/>
    </location>
</feature>
<evidence type="ECO:0000256" key="4">
    <source>
        <dbReference type="ARBA" id="ARBA00022692"/>
    </source>
</evidence>
<feature type="domain" description="Major facilitator superfamily (MFS) profile" evidence="8">
    <location>
        <begin position="14"/>
        <end position="394"/>
    </location>
</feature>
<dbReference type="CDD" id="cd17324">
    <property type="entry name" value="MFS_NepI_like"/>
    <property type="match status" value="1"/>
</dbReference>
<feature type="transmembrane region" description="Helical" evidence="7">
    <location>
        <begin position="104"/>
        <end position="126"/>
    </location>
</feature>
<protein>
    <submittedName>
        <fullName evidence="9">MFS transporter</fullName>
    </submittedName>
</protein>
<feature type="transmembrane region" description="Helical" evidence="7">
    <location>
        <begin position="289"/>
        <end position="320"/>
    </location>
</feature>
<reference evidence="9" key="1">
    <citation type="submission" date="2021-12" db="EMBL/GenBank/DDBJ databases">
        <title>Alicyclobacillaceae gen. nov., sp. nov., isolated from chalcocite enrichment system.</title>
        <authorList>
            <person name="Jiang Z."/>
        </authorList>
    </citation>
    <scope>NUCLEOTIDE SEQUENCE</scope>
    <source>
        <strain evidence="9">MYW30-H2</strain>
    </source>
</reference>
<gene>
    <name evidence="9" type="ORF">LSG31_09310</name>
</gene>
<dbReference type="InterPro" id="IPR020846">
    <property type="entry name" value="MFS_dom"/>
</dbReference>
<evidence type="ECO:0000256" key="1">
    <source>
        <dbReference type="ARBA" id="ARBA00004651"/>
    </source>
</evidence>
<name>A0ABY4CPB1_9BACL</name>
<dbReference type="Gene3D" id="1.20.1250.20">
    <property type="entry name" value="MFS general substrate transporter like domains"/>
    <property type="match status" value="2"/>
</dbReference>
<dbReference type="PANTHER" id="PTHR43124">
    <property type="entry name" value="PURINE EFFLUX PUMP PBUE"/>
    <property type="match status" value="1"/>
</dbReference>
<accession>A0ABY4CPB1</accession>
<feature type="transmembrane region" description="Helical" evidence="7">
    <location>
        <begin position="257"/>
        <end position="277"/>
    </location>
</feature>